<protein>
    <recommendedName>
        <fullName evidence="3">Bacterial surface antigen (D15) domain-containing protein</fullName>
    </recommendedName>
</protein>
<accession>A0A645FT96</accession>
<dbReference type="EMBL" id="VSSQ01064186">
    <property type="protein sequence ID" value="MPN17140.1"/>
    <property type="molecule type" value="Genomic_DNA"/>
</dbReference>
<comment type="subcellular location">
    <subcellularLocation>
        <location evidence="1">Membrane</location>
    </subcellularLocation>
</comment>
<dbReference type="Pfam" id="PF01103">
    <property type="entry name" value="Omp85"/>
    <property type="match status" value="1"/>
</dbReference>
<evidence type="ECO:0000256" key="2">
    <source>
        <dbReference type="ARBA" id="ARBA00023136"/>
    </source>
</evidence>
<sequence>MTGYTGTFATENIALRGYENNSVATQARAYTRLGLEMRYPFILEPSSTIYGIAFLEAGNAWKQTEMKNFNPFDLKRSAGVGARIYLPMIGLMGIDWAYGFDSVYGRGTREKGKGQFHFIIGQEF</sequence>
<evidence type="ECO:0000259" key="3">
    <source>
        <dbReference type="Pfam" id="PF01103"/>
    </source>
</evidence>
<comment type="caution">
    <text evidence="4">The sequence shown here is derived from an EMBL/GenBank/DDBJ whole genome shotgun (WGS) entry which is preliminary data.</text>
</comment>
<dbReference type="AlphaFoldDB" id="A0A645FT96"/>
<proteinExistence type="predicted"/>
<evidence type="ECO:0000256" key="1">
    <source>
        <dbReference type="ARBA" id="ARBA00004370"/>
    </source>
</evidence>
<name>A0A645FT96_9ZZZZ</name>
<keyword evidence="2" id="KW-0472">Membrane</keyword>
<dbReference type="InterPro" id="IPR000184">
    <property type="entry name" value="Bac_surfAg_D15"/>
</dbReference>
<evidence type="ECO:0000313" key="4">
    <source>
        <dbReference type="EMBL" id="MPN17140.1"/>
    </source>
</evidence>
<gene>
    <name evidence="4" type="ORF">SDC9_164490</name>
</gene>
<feature type="domain" description="Bacterial surface antigen (D15)" evidence="3">
    <location>
        <begin position="14"/>
        <end position="124"/>
    </location>
</feature>
<reference evidence="4" key="1">
    <citation type="submission" date="2019-08" db="EMBL/GenBank/DDBJ databases">
        <authorList>
            <person name="Kucharzyk K."/>
            <person name="Murdoch R.W."/>
            <person name="Higgins S."/>
            <person name="Loffler F."/>
        </authorList>
    </citation>
    <scope>NUCLEOTIDE SEQUENCE</scope>
</reference>
<dbReference type="GO" id="GO:0019867">
    <property type="term" value="C:outer membrane"/>
    <property type="evidence" value="ECO:0007669"/>
    <property type="project" value="InterPro"/>
</dbReference>
<organism evidence="4">
    <name type="scientific">bioreactor metagenome</name>
    <dbReference type="NCBI Taxonomy" id="1076179"/>
    <lineage>
        <taxon>unclassified sequences</taxon>
        <taxon>metagenomes</taxon>
        <taxon>ecological metagenomes</taxon>
    </lineage>
</organism>
<dbReference type="Gene3D" id="2.40.160.50">
    <property type="entry name" value="membrane protein fhac: a member of the omp85/tpsb transporter family"/>
    <property type="match status" value="1"/>
</dbReference>